<dbReference type="GO" id="GO:0003676">
    <property type="term" value="F:nucleic acid binding"/>
    <property type="evidence" value="ECO:0007669"/>
    <property type="project" value="InterPro"/>
</dbReference>
<evidence type="ECO:0000256" key="1">
    <source>
        <dbReference type="SAM" id="MobiDB-lite"/>
    </source>
</evidence>
<feature type="compositionally biased region" description="Low complexity" evidence="1">
    <location>
        <begin position="76"/>
        <end position="85"/>
    </location>
</feature>
<evidence type="ECO:0008006" key="4">
    <source>
        <dbReference type="Google" id="ProtNLM"/>
    </source>
</evidence>
<evidence type="ECO:0000313" key="3">
    <source>
        <dbReference type="Proteomes" id="UP001149813"/>
    </source>
</evidence>
<feature type="region of interest" description="Disordered" evidence="1">
    <location>
        <begin position="278"/>
        <end position="307"/>
    </location>
</feature>
<dbReference type="OrthoDB" id="5541797at2759"/>
<organism evidence="2 3">
    <name type="scientific">Coemansia erecta</name>
    <dbReference type="NCBI Taxonomy" id="147472"/>
    <lineage>
        <taxon>Eukaryota</taxon>
        <taxon>Fungi</taxon>
        <taxon>Fungi incertae sedis</taxon>
        <taxon>Zoopagomycota</taxon>
        <taxon>Kickxellomycotina</taxon>
        <taxon>Kickxellomycetes</taxon>
        <taxon>Kickxellales</taxon>
        <taxon>Kickxellaceae</taxon>
        <taxon>Coemansia</taxon>
    </lineage>
</organism>
<dbReference type="InterPro" id="IPR035979">
    <property type="entry name" value="RBD_domain_sf"/>
</dbReference>
<feature type="region of interest" description="Disordered" evidence="1">
    <location>
        <begin position="64"/>
        <end position="104"/>
    </location>
</feature>
<name>A0A9W7Y657_9FUNG</name>
<dbReference type="AlphaFoldDB" id="A0A9W7Y657"/>
<feature type="compositionally biased region" description="Polar residues" evidence="1">
    <location>
        <begin position="95"/>
        <end position="104"/>
    </location>
</feature>
<evidence type="ECO:0000313" key="2">
    <source>
        <dbReference type="EMBL" id="KAJ1724673.1"/>
    </source>
</evidence>
<dbReference type="EMBL" id="JANBOJ010000024">
    <property type="protein sequence ID" value="KAJ1724673.1"/>
    <property type="molecule type" value="Genomic_DNA"/>
</dbReference>
<gene>
    <name evidence="2" type="ORF">LPJ53_001101</name>
</gene>
<reference evidence="2" key="1">
    <citation type="submission" date="2022-07" db="EMBL/GenBank/DDBJ databases">
        <title>Phylogenomic reconstructions and comparative analyses of Kickxellomycotina fungi.</title>
        <authorList>
            <person name="Reynolds N.K."/>
            <person name="Stajich J.E."/>
            <person name="Barry K."/>
            <person name="Grigoriev I.V."/>
            <person name="Crous P."/>
            <person name="Smith M.E."/>
        </authorList>
    </citation>
    <scope>NUCLEOTIDE SEQUENCE</scope>
    <source>
        <strain evidence="2">NBRC 32514</strain>
    </source>
</reference>
<sequence length="315" mass="35322">MSSAKRLYLPILRRCSTSTSTSTNNTIRAPHHHSYHASALASIHHPSCLRGQRRLLLSHTRYHSSIPTHPADSEHQLMQQQQQRQHPGSARSPASDISPTPTVNVRLSNLPPGTALSDIRHAIATTVFQPRIKSIHFEYDQNLRPLRSCRVVLYNVADATEFLVHANKKVYASYAIKADFVIRSFVPNATRDSYLGNAVGRLVLLYGYPRHMHEHQIRSYYRDYDLVDATIPAVQPAPQTSHTFLTRRGAFILHFATPSEAQRFVRDIHMTEYIPWSSDTTKRSSADSESSPSPDKDDAPAAPASGTITLKAMLI</sequence>
<comment type="caution">
    <text evidence="2">The sequence shown here is derived from an EMBL/GenBank/DDBJ whole genome shotgun (WGS) entry which is preliminary data.</text>
</comment>
<proteinExistence type="predicted"/>
<accession>A0A9W7Y657</accession>
<keyword evidence="3" id="KW-1185">Reference proteome</keyword>
<dbReference type="Proteomes" id="UP001149813">
    <property type="component" value="Unassembled WGS sequence"/>
</dbReference>
<protein>
    <recommendedName>
        <fullName evidence="4">RRM domain-containing protein</fullName>
    </recommendedName>
</protein>
<dbReference type="SUPFAM" id="SSF54928">
    <property type="entry name" value="RNA-binding domain, RBD"/>
    <property type="match status" value="1"/>
</dbReference>